<organism evidence="1 2">
    <name type="scientific">Rhizophlyctis rosea</name>
    <dbReference type="NCBI Taxonomy" id="64517"/>
    <lineage>
        <taxon>Eukaryota</taxon>
        <taxon>Fungi</taxon>
        <taxon>Fungi incertae sedis</taxon>
        <taxon>Chytridiomycota</taxon>
        <taxon>Chytridiomycota incertae sedis</taxon>
        <taxon>Chytridiomycetes</taxon>
        <taxon>Rhizophlyctidales</taxon>
        <taxon>Rhizophlyctidaceae</taxon>
        <taxon>Rhizophlyctis</taxon>
    </lineage>
</organism>
<evidence type="ECO:0000313" key="1">
    <source>
        <dbReference type="EMBL" id="KAJ3048195.1"/>
    </source>
</evidence>
<accession>A0AAD5S9G2</accession>
<comment type="caution">
    <text evidence="1">The sequence shown here is derived from an EMBL/GenBank/DDBJ whole genome shotgun (WGS) entry which is preliminary data.</text>
</comment>
<evidence type="ECO:0000313" key="2">
    <source>
        <dbReference type="Proteomes" id="UP001212841"/>
    </source>
</evidence>
<sequence>MSGMSDGGTTCAAVASSLVNKLSELNDDDTRKSVDKVVDAMKGSTDLSTAAVDTASKTSDVIGAIVSSGKLSEDTTKKLITHAMKTVVSTTPEAMDSASADATTNTLNQFGKGLAAGLTVGDQTSVSTGDTSLTVALSTPNTISATIGASGTLGRRSTAGKANVQIGDGLKALLAGYDEEATVVIQSTSMAQNVHPIDDANRVTATNQ</sequence>
<dbReference type="AlphaFoldDB" id="A0AAD5S9G2"/>
<name>A0AAD5S9G2_9FUNG</name>
<gene>
    <name evidence="1" type="ORF">HK097_010790</name>
</gene>
<keyword evidence="2" id="KW-1185">Reference proteome</keyword>
<dbReference type="EMBL" id="JADGJD010000831">
    <property type="protein sequence ID" value="KAJ3048195.1"/>
    <property type="molecule type" value="Genomic_DNA"/>
</dbReference>
<dbReference type="Proteomes" id="UP001212841">
    <property type="component" value="Unassembled WGS sequence"/>
</dbReference>
<proteinExistence type="predicted"/>
<reference evidence="1" key="1">
    <citation type="submission" date="2020-05" db="EMBL/GenBank/DDBJ databases">
        <title>Phylogenomic resolution of chytrid fungi.</title>
        <authorList>
            <person name="Stajich J.E."/>
            <person name="Amses K."/>
            <person name="Simmons R."/>
            <person name="Seto K."/>
            <person name="Myers J."/>
            <person name="Bonds A."/>
            <person name="Quandt C.A."/>
            <person name="Barry K."/>
            <person name="Liu P."/>
            <person name="Grigoriev I."/>
            <person name="Longcore J.E."/>
            <person name="James T.Y."/>
        </authorList>
    </citation>
    <scope>NUCLEOTIDE SEQUENCE</scope>
    <source>
        <strain evidence="1">JEL0318</strain>
    </source>
</reference>
<protein>
    <submittedName>
        <fullName evidence="1">Uncharacterized protein</fullName>
    </submittedName>
</protein>